<dbReference type="RefSeq" id="WP_184862155.1">
    <property type="nucleotide sequence ID" value="NZ_BAAAWY010000007.1"/>
</dbReference>
<evidence type="ECO:0000313" key="2">
    <source>
        <dbReference type="Proteomes" id="UP000585638"/>
    </source>
</evidence>
<gene>
    <name evidence="1" type="ORF">BJ998_002990</name>
</gene>
<organism evidence="1 2">
    <name type="scientific">Kutzneria kofuensis</name>
    <dbReference type="NCBI Taxonomy" id="103725"/>
    <lineage>
        <taxon>Bacteria</taxon>
        <taxon>Bacillati</taxon>
        <taxon>Actinomycetota</taxon>
        <taxon>Actinomycetes</taxon>
        <taxon>Pseudonocardiales</taxon>
        <taxon>Pseudonocardiaceae</taxon>
        <taxon>Kutzneria</taxon>
    </lineage>
</organism>
<reference evidence="1 2" key="1">
    <citation type="submission" date="2020-08" db="EMBL/GenBank/DDBJ databases">
        <title>Sequencing the genomes of 1000 actinobacteria strains.</title>
        <authorList>
            <person name="Klenk H.-P."/>
        </authorList>
    </citation>
    <scope>NUCLEOTIDE SEQUENCE [LARGE SCALE GENOMIC DNA]</scope>
    <source>
        <strain evidence="1 2">DSM 43851</strain>
    </source>
</reference>
<dbReference type="Proteomes" id="UP000585638">
    <property type="component" value="Unassembled WGS sequence"/>
</dbReference>
<dbReference type="EMBL" id="JACHIR010000001">
    <property type="protein sequence ID" value="MBB5891794.1"/>
    <property type="molecule type" value="Genomic_DNA"/>
</dbReference>
<keyword evidence="2" id="KW-1185">Reference proteome</keyword>
<accession>A0A7W9KFQ9</accession>
<dbReference type="AlphaFoldDB" id="A0A7W9KFQ9"/>
<evidence type="ECO:0008006" key="3">
    <source>
        <dbReference type="Google" id="ProtNLM"/>
    </source>
</evidence>
<protein>
    <recommendedName>
        <fullName evidence="3">Carboxypeptidase regulatory-like domain-containing protein</fullName>
    </recommendedName>
</protein>
<name>A0A7W9KFQ9_9PSEU</name>
<comment type="caution">
    <text evidence="1">The sequence shown here is derived from an EMBL/GenBank/DDBJ whole genome shotgun (WGS) entry which is preliminary data.</text>
</comment>
<sequence length="149" mass="15941">MTSYWDSDEHLLADLAEAVQAARNVPQRLLDAGKAAFAWHTVDAELAALAFDSAGEPAGTRAETATLRAMTFVSSHVTIEVELTADALLGQIAPPAAGELLVRQADGHVQTVRVDALGYFTVRPCPTGMFRLELTRPAGPRVLTAWTTL</sequence>
<evidence type="ECO:0000313" key="1">
    <source>
        <dbReference type="EMBL" id="MBB5891794.1"/>
    </source>
</evidence>
<proteinExistence type="predicted"/>